<dbReference type="EMBL" id="JADZGI010000003">
    <property type="protein sequence ID" value="MBH0114402.1"/>
    <property type="molecule type" value="Genomic_DNA"/>
</dbReference>
<evidence type="ECO:0000256" key="4">
    <source>
        <dbReference type="SAM" id="Phobius"/>
    </source>
</evidence>
<keyword evidence="1 4" id="KW-0812">Transmembrane</keyword>
<dbReference type="SUPFAM" id="SSF103473">
    <property type="entry name" value="MFS general substrate transporter"/>
    <property type="match status" value="1"/>
</dbReference>
<keyword evidence="3 4" id="KW-0472">Membrane</keyword>
<feature type="transmembrane region" description="Helical" evidence="4">
    <location>
        <begin position="157"/>
        <end position="177"/>
    </location>
</feature>
<dbReference type="InterPro" id="IPR020846">
    <property type="entry name" value="MFS_dom"/>
</dbReference>
<keyword evidence="7" id="KW-1185">Reference proteome</keyword>
<feature type="transmembrane region" description="Helical" evidence="4">
    <location>
        <begin position="205"/>
        <end position="225"/>
    </location>
</feature>
<feature type="transmembrane region" description="Helical" evidence="4">
    <location>
        <begin position="331"/>
        <end position="350"/>
    </location>
</feature>
<feature type="transmembrane region" description="Helical" evidence="4">
    <location>
        <begin position="92"/>
        <end position="112"/>
    </location>
</feature>
<feature type="transmembrane region" description="Helical" evidence="4">
    <location>
        <begin position="36"/>
        <end position="55"/>
    </location>
</feature>
<evidence type="ECO:0000313" key="7">
    <source>
        <dbReference type="Proteomes" id="UP000617634"/>
    </source>
</evidence>
<reference evidence="6" key="1">
    <citation type="submission" date="2020-11" db="EMBL/GenBank/DDBJ databases">
        <title>Novosphingobium aureum sp. nov., a marine bacterium isolated from sediment of a salt flat.</title>
        <authorList>
            <person name="Yoo Y."/>
            <person name="Kim J.-J."/>
        </authorList>
    </citation>
    <scope>NUCLEOTIDE SEQUENCE</scope>
    <source>
        <strain evidence="6">YJ-S2-02</strain>
    </source>
</reference>
<evidence type="ECO:0000259" key="5">
    <source>
        <dbReference type="PROSITE" id="PS50850"/>
    </source>
</evidence>
<sequence length="407" mass="42192">MASAIGLGLGLSPIPPYSSGIMAKALEAEFGWGRGDILGVLMIVPVVLVVLGRYVGRIVDKVGARKVAIGSTIGLGLAQLLIALIGDTLPGLYIGWAIMAVLALGTLPMTYLRVINGWFVEARGLALGLSLACTGLSGAVFPFVLTNMIETFGWRGGYVGLGAMPLLIAVPVLLAWLHEPGEARAEAARKAAETGMEVRPALRSYRFWAIAAGSLLLAFGVSGLLPNLFPLLTDRGVSSAAASSALAALALSVTGGRILSGFLLDRLWAPIVCAILVIPAIGALFLLSNPGMTASVMVASVVTLGLVAGAEFDLVAFMTGRYFGQRHFSELYGIQYAAFGLGAGFAPAAYGALYDHFGDYEAVIHLSIALLCAAVAINFTLGRYPRSFASAGDDAAADEMALAEAAR</sequence>
<name>A0A931HE18_9SPHN</name>
<feature type="domain" description="Major facilitator superfamily (MFS) profile" evidence="5">
    <location>
        <begin position="1"/>
        <end position="385"/>
    </location>
</feature>
<accession>A0A931HE18</accession>
<evidence type="ECO:0000256" key="3">
    <source>
        <dbReference type="ARBA" id="ARBA00023136"/>
    </source>
</evidence>
<evidence type="ECO:0000313" key="6">
    <source>
        <dbReference type="EMBL" id="MBH0114402.1"/>
    </source>
</evidence>
<feature type="transmembrane region" description="Helical" evidence="4">
    <location>
        <begin position="362"/>
        <end position="381"/>
    </location>
</feature>
<feature type="transmembrane region" description="Helical" evidence="4">
    <location>
        <begin position="124"/>
        <end position="145"/>
    </location>
</feature>
<feature type="transmembrane region" description="Helical" evidence="4">
    <location>
        <begin position="237"/>
        <end position="255"/>
    </location>
</feature>
<keyword evidence="2 4" id="KW-1133">Transmembrane helix</keyword>
<feature type="transmembrane region" description="Helical" evidence="4">
    <location>
        <begin position="294"/>
        <end position="319"/>
    </location>
</feature>
<dbReference type="GO" id="GO:0022857">
    <property type="term" value="F:transmembrane transporter activity"/>
    <property type="evidence" value="ECO:0007669"/>
    <property type="project" value="InterPro"/>
</dbReference>
<dbReference type="PANTHER" id="PTHR11360">
    <property type="entry name" value="MONOCARBOXYLATE TRANSPORTER"/>
    <property type="match status" value="1"/>
</dbReference>
<gene>
    <name evidence="6" type="ORF">I5E68_15765</name>
</gene>
<dbReference type="AlphaFoldDB" id="A0A931HE18"/>
<dbReference type="PROSITE" id="PS50850">
    <property type="entry name" value="MFS"/>
    <property type="match status" value="1"/>
</dbReference>
<dbReference type="RefSeq" id="WP_197165771.1">
    <property type="nucleotide sequence ID" value="NZ_JADZGI010000003.1"/>
</dbReference>
<dbReference type="InterPro" id="IPR036259">
    <property type="entry name" value="MFS_trans_sf"/>
</dbReference>
<dbReference type="Pfam" id="PF07690">
    <property type="entry name" value="MFS_1"/>
    <property type="match status" value="1"/>
</dbReference>
<proteinExistence type="predicted"/>
<evidence type="ECO:0000256" key="2">
    <source>
        <dbReference type="ARBA" id="ARBA00022989"/>
    </source>
</evidence>
<feature type="transmembrane region" description="Helical" evidence="4">
    <location>
        <begin position="267"/>
        <end position="288"/>
    </location>
</feature>
<protein>
    <submittedName>
        <fullName evidence="6">MFS transporter</fullName>
    </submittedName>
</protein>
<feature type="transmembrane region" description="Helical" evidence="4">
    <location>
        <begin position="67"/>
        <end position="86"/>
    </location>
</feature>
<dbReference type="InterPro" id="IPR011701">
    <property type="entry name" value="MFS"/>
</dbReference>
<organism evidence="6 7">
    <name type="scientific">Novosphingobium aureum</name>
    <dbReference type="NCBI Taxonomy" id="2792964"/>
    <lineage>
        <taxon>Bacteria</taxon>
        <taxon>Pseudomonadati</taxon>
        <taxon>Pseudomonadota</taxon>
        <taxon>Alphaproteobacteria</taxon>
        <taxon>Sphingomonadales</taxon>
        <taxon>Sphingomonadaceae</taxon>
        <taxon>Novosphingobium</taxon>
    </lineage>
</organism>
<evidence type="ECO:0000256" key="1">
    <source>
        <dbReference type="ARBA" id="ARBA00022692"/>
    </source>
</evidence>
<comment type="caution">
    <text evidence="6">The sequence shown here is derived from an EMBL/GenBank/DDBJ whole genome shotgun (WGS) entry which is preliminary data.</text>
</comment>
<dbReference type="Gene3D" id="1.20.1250.20">
    <property type="entry name" value="MFS general substrate transporter like domains"/>
    <property type="match status" value="1"/>
</dbReference>
<dbReference type="PANTHER" id="PTHR11360:SF284">
    <property type="entry name" value="EG:103B4.3 PROTEIN-RELATED"/>
    <property type="match status" value="1"/>
</dbReference>
<dbReference type="Proteomes" id="UP000617634">
    <property type="component" value="Unassembled WGS sequence"/>
</dbReference>
<dbReference type="InterPro" id="IPR050327">
    <property type="entry name" value="Proton-linked_MCT"/>
</dbReference>